<keyword evidence="4 5" id="KW-0472">Membrane</keyword>
<dbReference type="SUPFAM" id="SSF52091">
    <property type="entry name" value="SpoIIaa-like"/>
    <property type="match status" value="1"/>
</dbReference>
<dbReference type="PROSITE" id="PS50801">
    <property type="entry name" value="STAS"/>
    <property type="match status" value="1"/>
</dbReference>
<dbReference type="EMBL" id="SPMX01000045">
    <property type="protein sequence ID" value="NMQ06548.1"/>
    <property type="molecule type" value="Genomic_DNA"/>
</dbReference>
<keyword evidence="3 5" id="KW-1133">Transmembrane helix</keyword>
<feature type="transmembrane region" description="Helical" evidence="5">
    <location>
        <begin position="275"/>
        <end position="294"/>
    </location>
</feature>
<evidence type="ECO:0000313" key="7">
    <source>
        <dbReference type="EMBL" id="NMQ06548.1"/>
    </source>
</evidence>
<reference evidence="7" key="1">
    <citation type="submission" date="2019-03" db="EMBL/GenBank/DDBJ databases">
        <title>Metabolic reconstructions from genomes of highly enriched 'Candidatus Accumulibacter' and 'Candidatus Competibacter' bioreactor populations.</title>
        <authorList>
            <person name="Annavajhala M.K."/>
            <person name="Welles L."/>
            <person name="Abbas B."/>
            <person name="Sorokin D."/>
            <person name="Park H."/>
            <person name="Van Loosdrecht M."/>
            <person name="Chandran K."/>
        </authorList>
    </citation>
    <scope>NUCLEOTIDE SEQUENCE</scope>
    <source>
        <strain evidence="7">SBR_L</strain>
    </source>
</reference>
<gene>
    <name evidence="7" type="ORF">E4Q08_15470</name>
</gene>
<evidence type="ECO:0000313" key="8">
    <source>
        <dbReference type="Proteomes" id="UP000886469"/>
    </source>
</evidence>
<feature type="transmembrane region" description="Helical" evidence="5">
    <location>
        <begin position="340"/>
        <end position="360"/>
    </location>
</feature>
<evidence type="ECO:0000256" key="2">
    <source>
        <dbReference type="ARBA" id="ARBA00022692"/>
    </source>
</evidence>
<feature type="transmembrane region" description="Helical" evidence="5">
    <location>
        <begin position="138"/>
        <end position="157"/>
    </location>
</feature>
<accession>A0ABX1TA75</accession>
<feature type="transmembrane region" description="Helical" evidence="5">
    <location>
        <begin position="109"/>
        <end position="126"/>
    </location>
</feature>
<keyword evidence="8" id="KW-1185">Reference proteome</keyword>
<comment type="subcellular location">
    <subcellularLocation>
        <location evidence="1">Membrane</location>
        <topology evidence="1">Multi-pass membrane protein</topology>
    </subcellularLocation>
</comment>
<protein>
    <submittedName>
        <fullName evidence="7">SulP family inorganic anion transporter</fullName>
    </submittedName>
</protein>
<evidence type="ECO:0000256" key="1">
    <source>
        <dbReference type="ARBA" id="ARBA00004141"/>
    </source>
</evidence>
<dbReference type="InterPro" id="IPR002645">
    <property type="entry name" value="STAS_dom"/>
</dbReference>
<feature type="transmembrane region" description="Helical" evidence="5">
    <location>
        <begin position="78"/>
        <end position="97"/>
    </location>
</feature>
<comment type="caution">
    <text evidence="7">The sequence shown here is derived from an EMBL/GenBank/DDBJ whole genome shotgun (WGS) entry which is preliminary data.</text>
</comment>
<dbReference type="RefSeq" id="WP_169071057.1">
    <property type="nucleotide sequence ID" value="NZ_JAZKUC010000001.1"/>
</dbReference>
<dbReference type="Proteomes" id="UP000886469">
    <property type="component" value="Unassembled WGS sequence"/>
</dbReference>
<feature type="transmembrane region" description="Helical" evidence="5">
    <location>
        <begin position="216"/>
        <end position="234"/>
    </location>
</feature>
<sequence length="603" mass="63904">MTEAVISGAVGRRIGGINWSYPWQSARADFLAGVTVAAISLPQSIAYALLAGVDPRFGLYAAIIFTAVAGILGSSRHLVNGPTGAVSLVVFSALAFIDPEARLDAYEAMFLLAVLIGIIQIAIAVLKLGDLTRYISESVVTGFIVGAASLTIIGQIANALGVKAQGTGHQHVLYRLWLTLTQDAAINPKALAISVGAIVLALLSRRVVRYFKLPQLDMFFVLIFLSVAAWAAGWSEHGGGVKPAVSLIEAVPASLPQAHIPEIKWHWFVDLSGSAFAIAVLGLLEALAIAKAIAHKSGQQLDYNRQILAEGVGNLVGGFFRAMPGAGSLSRTAINYQAGAVTRFSGVFTAAVVAVVVLTAGPLTAYVPKAALAGLLIVAASRLIDPERLRYIIRGSRYDAVLLIATALAAVFIDIEFAILIGVTLSVLWYVPRAAKLKATELVVTPERVVRERLPVDPPSREVLIIDLEGELFFGAAPDLERHLTDAARRAQQQDIRHLVLRVKRVRNPDVVAIEVLEKFLRDAAAGGLTVLLAGVRADLLSAIERVGIGRYLPAELVFAEEDEEFSATLKAVRKAFALRAGDGDAGGSAAIAAPQGGAYYLV</sequence>
<dbReference type="InterPro" id="IPR036513">
    <property type="entry name" value="STAS_dom_sf"/>
</dbReference>
<feature type="domain" description="STAS" evidence="6">
    <location>
        <begin position="463"/>
        <end position="569"/>
    </location>
</feature>
<dbReference type="InterPro" id="IPR001902">
    <property type="entry name" value="SLC26A/SulP_fam"/>
</dbReference>
<dbReference type="InterPro" id="IPR011547">
    <property type="entry name" value="SLC26A/SulP_dom"/>
</dbReference>
<evidence type="ECO:0000256" key="5">
    <source>
        <dbReference type="SAM" id="Phobius"/>
    </source>
</evidence>
<dbReference type="Pfam" id="PF01740">
    <property type="entry name" value="STAS"/>
    <property type="match status" value="1"/>
</dbReference>
<feature type="transmembrane region" description="Helical" evidence="5">
    <location>
        <begin position="30"/>
        <end position="51"/>
    </location>
</feature>
<organism evidence="7 8">
    <name type="scientific">Candidatus Accumulibacter contiguus</name>
    <dbReference type="NCBI Taxonomy" id="2954381"/>
    <lineage>
        <taxon>Bacteria</taxon>
        <taxon>Pseudomonadati</taxon>
        <taxon>Pseudomonadota</taxon>
        <taxon>Betaproteobacteria</taxon>
        <taxon>Candidatus Accumulibacter</taxon>
    </lineage>
</organism>
<evidence type="ECO:0000256" key="4">
    <source>
        <dbReference type="ARBA" id="ARBA00023136"/>
    </source>
</evidence>
<dbReference type="PANTHER" id="PTHR11814">
    <property type="entry name" value="SULFATE TRANSPORTER"/>
    <property type="match status" value="1"/>
</dbReference>
<feature type="transmembrane region" description="Helical" evidence="5">
    <location>
        <begin position="186"/>
        <end position="204"/>
    </location>
</feature>
<evidence type="ECO:0000256" key="3">
    <source>
        <dbReference type="ARBA" id="ARBA00022989"/>
    </source>
</evidence>
<feature type="transmembrane region" description="Helical" evidence="5">
    <location>
        <begin position="57"/>
        <end position="73"/>
    </location>
</feature>
<keyword evidence="2 5" id="KW-0812">Transmembrane</keyword>
<proteinExistence type="predicted"/>
<feature type="transmembrane region" description="Helical" evidence="5">
    <location>
        <begin position="400"/>
        <end position="431"/>
    </location>
</feature>
<evidence type="ECO:0000259" key="6">
    <source>
        <dbReference type="PROSITE" id="PS50801"/>
    </source>
</evidence>
<dbReference type="CDD" id="cd07042">
    <property type="entry name" value="STAS_SulP_like_sulfate_transporter"/>
    <property type="match status" value="1"/>
</dbReference>
<dbReference type="Pfam" id="PF00916">
    <property type="entry name" value="Sulfate_transp"/>
    <property type="match status" value="1"/>
</dbReference>
<name>A0ABX1TA75_9PROT</name>
<dbReference type="Gene3D" id="3.30.750.24">
    <property type="entry name" value="STAS domain"/>
    <property type="match status" value="1"/>
</dbReference>